<protein>
    <submittedName>
        <fullName evidence="2">Uncharacterized protein</fullName>
    </submittedName>
</protein>
<accession>A0AAD7MAV9</accession>
<evidence type="ECO:0000313" key="2">
    <source>
        <dbReference type="EMBL" id="KAJ7708382.1"/>
    </source>
</evidence>
<sequence length="536" mass="61336">MSRDLAFIIPAIIACQLPLPLYITWGEILEYPKVFVPHGLRNLGLVPNGREIEYLHSLKGIVAFSPWIRTIDEKTKIQKFLPRHPRYQIPSLNSDSDTLSPLATVQSDPPASQFSNEFDAPSALSATTYPFPPVEQNSGQQEGEYMEAFFHRRQQNSTKRAAEESADQRHRREQKEENAAKGCAPGRKGARVFVWEETDGYYIRRAAGRSNYDDLWEEYGPDQRRYNSHYDEWDLCEKFGDPRDDDDDEEDHSCYADTMRVPSIAATFQDMVYLRFGCIVTEDIGDSSLSLPPPALVKKLLGNPEIVAKDNEMESFRLFLAHSKQAKSMYDIPRPLLDFHQPESDLRSNWVVQVHRDVLNGQMHYIISIEHPEYWRDLSILVKSATTALEIVRQGWGPSLRDVMEQLVARGIPFMTGRRSDYIFQISSIRPRYSGLGYRACGYKPDLIDYNTYVALRRAFLRSPRGRAALLYGGIVGRLARSEVDLDEIFRGPSDDAFINGICLWDCRSSFAYWDDCLSDQELDLICGVYHIATGQ</sequence>
<name>A0AAD7MAV9_MYCRO</name>
<keyword evidence="3" id="KW-1185">Reference proteome</keyword>
<gene>
    <name evidence="2" type="ORF">B0H17DRAFT_917418</name>
</gene>
<organism evidence="2 3">
    <name type="scientific">Mycena rosella</name>
    <name type="common">Pink bonnet</name>
    <name type="synonym">Agaricus rosellus</name>
    <dbReference type="NCBI Taxonomy" id="1033263"/>
    <lineage>
        <taxon>Eukaryota</taxon>
        <taxon>Fungi</taxon>
        <taxon>Dikarya</taxon>
        <taxon>Basidiomycota</taxon>
        <taxon>Agaricomycotina</taxon>
        <taxon>Agaricomycetes</taxon>
        <taxon>Agaricomycetidae</taxon>
        <taxon>Agaricales</taxon>
        <taxon>Marasmiineae</taxon>
        <taxon>Mycenaceae</taxon>
        <taxon>Mycena</taxon>
    </lineage>
</organism>
<feature type="compositionally biased region" description="Basic and acidic residues" evidence="1">
    <location>
        <begin position="160"/>
        <end position="179"/>
    </location>
</feature>
<dbReference type="AlphaFoldDB" id="A0AAD7MAV9"/>
<evidence type="ECO:0000313" key="3">
    <source>
        <dbReference type="Proteomes" id="UP001221757"/>
    </source>
</evidence>
<reference evidence="2" key="1">
    <citation type="submission" date="2023-03" db="EMBL/GenBank/DDBJ databases">
        <title>Massive genome expansion in bonnet fungi (Mycena s.s.) driven by repeated elements and novel gene families across ecological guilds.</title>
        <authorList>
            <consortium name="Lawrence Berkeley National Laboratory"/>
            <person name="Harder C.B."/>
            <person name="Miyauchi S."/>
            <person name="Viragh M."/>
            <person name="Kuo A."/>
            <person name="Thoen E."/>
            <person name="Andreopoulos B."/>
            <person name="Lu D."/>
            <person name="Skrede I."/>
            <person name="Drula E."/>
            <person name="Henrissat B."/>
            <person name="Morin E."/>
            <person name="Kohler A."/>
            <person name="Barry K."/>
            <person name="LaButti K."/>
            <person name="Morin E."/>
            <person name="Salamov A."/>
            <person name="Lipzen A."/>
            <person name="Mereny Z."/>
            <person name="Hegedus B."/>
            <person name="Baldrian P."/>
            <person name="Stursova M."/>
            <person name="Weitz H."/>
            <person name="Taylor A."/>
            <person name="Grigoriev I.V."/>
            <person name="Nagy L.G."/>
            <person name="Martin F."/>
            <person name="Kauserud H."/>
        </authorList>
    </citation>
    <scope>NUCLEOTIDE SEQUENCE</scope>
    <source>
        <strain evidence="2">CBHHK067</strain>
    </source>
</reference>
<feature type="region of interest" description="Disordered" evidence="1">
    <location>
        <begin position="153"/>
        <end position="184"/>
    </location>
</feature>
<proteinExistence type="predicted"/>
<evidence type="ECO:0000256" key="1">
    <source>
        <dbReference type="SAM" id="MobiDB-lite"/>
    </source>
</evidence>
<dbReference type="EMBL" id="JARKIE010000004">
    <property type="protein sequence ID" value="KAJ7708382.1"/>
    <property type="molecule type" value="Genomic_DNA"/>
</dbReference>
<dbReference type="PROSITE" id="PS51257">
    <property type="entry name" value="PROKAR_LIPOPROTEIN"/>
    <property type="match status" value="1"/>
</dbReference>
<comment type="caution">
    <text evidence="2">The sequence shown here is derived from an EMBL/GenBank/DDBJ whole genome shotgun (WGS) entry which is preliminary data.</text>
</comment>
<dbReference type="Proteomes" id="UP001221757">
    <property type="component" value="Unassembled WGS sequence"/>
</dbReference>